<proteinExistence type="predicted"/>
<accession>A0A183C4S3</accession>
<organism evidence="1 2">
    <name type="scientific">Globodera pallida</name>
    <name type="common">Potato cyst nematode worm</name>
    <name type="synonym">Heterodera pallida</name>
    <dbReference type="NCBI Taxonomy" id="36090"/>
    <lineage>
        <taxon>Eukaryota</taxon>
        <taxon>Metazoa</taxon>
        <taxon>Ecdysozoa</taxon>
        <taxon>Nematoda</taxon>
        <taxon>Chromadorea</taxon>
        <taxon>Rhabditida</taxon>
        <taxon>Tylenchina</taxon>
        <taxon>Tylenchomorpha</taxon>
        <taxon>Tylenchoidea</taxon>
        <taxon>Heteroderidae</taxon>
        <taxon>Heteroderinae</taxon>
        <taxon>Globodera</taxon>
    </lineage>
</organism>
<reference evidence="2" key="3">
    <citation type="submission" date="2016-06" db="UniProtKB">
        <authorList>
            <consortium name="WormBaseParasite"/>
        </authorList>
    </citation>
    <scope>IDENTIFICATION</scope>
</reference>
<protein>
    <submittedName>
        <fullName evidence="2">Ubiquitinyl hydrolase 1</fullName>
    </submittedName>
</protein>
<reference evidence="1" key="1">
    <citation type="submission" date="2013-12" db="EMBL/GenBank/DDBJ databases">
        <authorList>
            <person name="Aslett M."/>
        </authorList>
    </citation>
    <scope>NUCLEOTIDE SEQUENCE [LARGE SCALE GENOMIC DNA]</scope>
    <source>
        <strain evidence="1">Lindley</strain>
    </source>
</reference>
<dbReference type="WBParaSite" id="GPLIN_000786700">
    <property type="protein sequence ID" value="GPLIN_000786700"/>
    <property type="gene ID" value="GPLIN_000786700"/>
</dbReference>
<evidence type="ECO:0000313" key="2">
    <source>
        <dbReference type="WBParaSite" id="GPLIN_000786700"/>
    </source>
</evidence>
<dbReference type="Proteomes" id="UP000050741">
    <property type="component" value="Unassembled WGS sequence"/>
</dbReference>
<keyword evidence="1" id="KW-1185">Reference proteome</keyword>
<evidence type="ECO:0000313" key="1">
    <source>
        <dbReference type="Proteomes" id="UP000050741"/>
    </source>
</evidence>
<reference evidence="1" key="2">
    <citation type="submission" date="2014-05" db="EMBL/GenBank/DDBJ databases">
        <title>The genome and life-stage specific transcriptomes of Globodera pallida elucidate key aspects of plant parasitism by a cyst nematode.</title>
        <authorList>
            <person name="Cotton J.A."/>
            <person name="Lilley C.J."/>
            <person name="Jones L.M."/>
            <person name="Kikuchi T."/>
            <person name="Reid A.J."/>
            <person name="Thorpe P."/>
            <person name="Tsai I.J."/>
            <person name="Beasley H."/>
            <person name="Blok V."/>
            <person name="Cock P.J.A."/>
            <person name="Van den Akker S.E."/>
            <person name="Holroyd N."/>
            <person name="Hunt M."/>
            <person name="Mantelin S."/>
            <person name="Naghra H."/>
            <person name="Pain A."/>
            <person name="Palomares-Rius J.E."/>
            <person name="Zarowiecki M."/>
            <person name="Berriman M."/>
            <person name="Jones J.T."/>
            <person name="Urwin P.E."/>
        </authorList>
    </citation>
    <scope>NUCLEOTIDE SEQUENCE [LARGE SCALE GENOMIC DNA]</scope>
    <source>
        <strain evidence="1">Lindley</strain>
    </source>
</reference>
<dbReference type="AlphaFoldDB" id="A0A183C4S3"/>
<name>A0A183C4S3_GLOPA</name>
<sequence>MLSLVRFILIDVIHGRPYLLALLLRDKLDRIYLAHLNKKKEELQDAFNDVTRIFLLRGPVDLVDIGNEYGDEHGLYIQLLKWLRDPIEKEVASGDEEEQNVEKDESTNRVLIQAEAKEAFRNDNEPTSVCKQPVDEGLRLVVTNNGWVKTMNEVGQQFYGGNADGYGNPAFAYSSDQQQQNMFMPNQAGMQDYTMQPPQADFEQFQLGSFNKSHTNARAPPLYPQLDYDPNQELINYSDITNQMSDMSFRPQ</sequence>